<protein>
    <recommendedName>
        <fullName evidence="15">C4-dicarboxylate transport sensor protein DctB</fullName>
        <ecNumber evidence="3">2.7.13.3</ecNumber>
    </recommendedName>
</protein>
<dbReference type="AlphaFoldDB" id="A0AB39I1Q9"/>
<evidence type="ECO:0000313" key="19">
    <source>
        <dbReference type="EMBL" id="XDK36620.1"/>
    </source>
</evidence>
<dbReference type="Gene3D" id="1.10.287.130">
    <property type="match status" value="1"/>
</dbReference>
<dbReference type="GO" id="GO:0000155">
    <property type="term" value="F:phosphorelay sensor kinase activity"/>
    <property type="evidence" value="ECO:0007669"/>
    <property type="project" value="InterPro"/>
</dbReference>
<evidence type="ECO:0000256" key="6">
    <source>
        <dbReference type="ARBA" id="ARBA00022553"/>
    </source>
</evidence>
<evidence type="ECO:0000256" key="3">
    <source>
        <dbReference type="ARBA" id="ARBA00012438"/>
    </source>
</evidence>
<dbReference type="Gene3D" id="6.10.250.3020">
    <property type="match status" value="1"/>
</dbReference>
<dbReference type="SUPFAM" id="SSF47384">
    <property type="entry name" value="Homodimeric domain of signal transducing histidine kinase"/>
    <property type="match status" value="1"/>
</dbReference>
<keyword evidence="10" id="KW-0418">Kinase</keyword>
<dbReference type="InterPro" id="IPR003661">
    <property type="entry name" value="HisK_dim/P_dom"/>
</dbReference>
<dbReference type="InterPro" id="IPR036097">
    <property type="entry name" value="HisK_dim/P_sf"/>
</dbReference>
<keyword evidence="9" id="KW-0547">Nucleotide-binding</keyword>
<proteinExistence type="predicted"/>
<comment type="catalytic activity">
    <reaction evidence="1">
        <text>ATP + protein L-histidine = ADP + protein N-phospho-L-histidine.</text>
        <dbReference type="EC" id="2.7.13.3"/>
    </reaction>
</comment>
<dbReference type="SUPFAM" id="SSF103190">
    <property type="entry name" value="Sensory domain-like"/>
    <property type="match status" value="1"/>
</dbReference>
<dbReference type="CDD" id="cd00082">
    <property type="entry name" value="HisKA"/>
    <property type="match status" value="1"/>
</dbReference>
<dbReference type="RefSeq" id="WP_045180892.1">
    <property type="nucleotide sequence ID" value="NZ_CP162607.1"/>
</dbReference>
<feature type="transmembrane region" description="Helical" evidence="17">
    <location>
        <begin position="284"/>
        <end position="303"/>
    </location>
</feature>
<evidence type="ECO:0000256" key="10">
    <source>
        <dbReference type="ARBA" id="ARBA00022777"/>
    </source>
</evidence>
<keyword evidence="13" id="KW-0902">Two-component regulatory system</keyword>
<keyword evidence="16" id="KW-0175">Coiled coil</keyword>
<evidence type="ECO:0000256" key="11">
    <source>
        <dbReference type="ARBA" id="ARBA00022840"/>
    </source>
</evidence>
<gene>
    <name evidence="19" type="ORF">AB4Y39_23420</name>
</gene>
<dbReference type="EMBL" id="CP162607">
    <property type="protein sequence ID" value="XDK36620.1"/>
    <property type="molecule type" value="Genomic_DNA"/>
</dbReference>
<dbReference type="EC" id="2.7.13.3" evidence="3"/>
<dbReference type="InterPro" id="IPR033479">
    <property type="entry name" value="dCache_1"/>
</dbReference>
<evidence type="ECO:0000256" key="17">
    <source>
        <dbReference type="SAM" id="Phobius"/>
    </source>
</evidence>
<keyword evidence="4" id="KW-1003">Cell membrane</keyword>
<evidence type="ECO:0000256" key="13">
    <source>
        <dbReference type="ARBA" id="ARBA00023012"/>
    </source>
</evidence>
<evidence type="ECO:0000256" key="1">
    <source>
        <dbReference type="ARBA" id="ARBA00000085"/>
    </source>
</evidence>
<evidence type="ECO:0000256" key="9">
    <source>
        <dbReference type="ARBA" id="ARBA00022741"/>
    </source>
</evidence>
<dbReference type="InterPro" id="IPR029151">
    <property type="entry name" value="Sensor-like_sf"/>
</dbReference>
<dbReference type="Pfam" id="PF00512">
    <property type="entry name" value="HisKA"/>
    <property type="match status" value="1"/>
</dbReference>
<dbReference type="InterPro" id="IPR005467">
    <property type="entry name" value="His_kinase_dom"/>
</dbReference>
<dbReference type="InterPro" id="IPR017055">
    <property type="entry name" value="Sig_transdc_His_kinase_DctB"/>
</dbReference>
<keyword evidence="14 17" id="KW-0472">Membrane</keyword>
<evidence type="ECO:0000256" key="7">
    <source>
        <dbReference type="ARBA" id="ARBA00022679"/>
    </source>
</evidence>
<dbReference type="GO" id="GO:0005524">
    <property type="term" value="F:ATP binding"/>
    <property type="evidence" value="ECO:0007669"/>
    <property type="project" value="UniProtKB-KW"/>
</dbReference>
<sequence length="604" mass="67222">MTKTPPLPRRPRWRSLALLAICLAPLLWPLQHLAKHYYQGELAGQNRQILDLYVANLLGTLHRYETLPQILGDLPALRAVLADPIRLETLTNANRLLKNIATQTGAEVMYLMDAKGNTLAASNWDKHDSFIGRNFAFRPYYTEAVAGRLGRFFGQGTTSAKRGYFFAAAVRDGDEIIGALVVKVDLDHTETLWGKTPEQLLLTDHNGVVILTSRPDWRFRATRPLTDAEREAITAIQPYPTQTPQPLNLNEQAWLIQTQAIEETGWQVSILAPRTLIDRSVNTVVAIGAAALLVLMLLLGLIMQRRRHYMDRIDFEAHARQELEKRVIERTADLEGLNSRLKSEVLEREQAQQELVRAQDELVQAGKLSVLGTMSASISHELNQPLAAIRSYAENAEILLDHQRTDDARSNLKLISELTGRMASIIAHLRAFARRDRHAPESVALQPALDDALALLAKRRRAMAVELVRDLPDATLWVQAGETRLRQVLGNLLANALDALTEKANPRRLMLSAEQRDGNVYLYIRDNGPGFTSEALARAREPFFTTKTRTQGLGLGLAICDTLMRALGGELLLGNHPEGGALLTLQLRMAKPGANLQTSEDPSA</sequence>
<evidence type="ECO:0000259" key="18">
    <source>
        <dbReference type="PROSITE" id="PS50109"/>
    </source>
</evidence>
<feature type="domain" description="Histidine kinase" evidence="18">
    <location>
        <begin position="377"/>
        <end position="591"/>
    </location>
</feature>
<dbReference type="Pfam" id="PF02518">
    <property type="entry name" value="HATPase_c"/>
    <property type="match status" value="1"/>
</dbReference>
<keyword evidence="5" id="KW-0997">Cell inner membrane</keyword>
<evidence type="ECO:0000256" key="2">
    <source>
        <dbReference type="ARBA" id="ARBA00004429"/>
    </source>
</evidence>
<dbReference type="GO" id="GO:0005886">
    <property type="term" value="C:plasma membrane"/>
    <property type="evidence" value="ECO:0007669"/>
    <property type="project" value="UniProtKB-SubCell"/>
</dbReference>
<evidence type="ECO:0000256" key="12">
    <source>
        <dbReference type="ARBA" id="ARBA00022989"/>
    </source>
</evidence>
<reference evidence="19" key="1">
    <citation type="submission" date="2024-07" db="EMBL/GenBank/DDBJ databases">
        <title>Identification and characteristics of a novel species of coltsfoot's symbiotic bacteria.</title>
        <authorList>
            <person name="Juszczyk A."/>
            <person name="Jasielczuk I."/>
            <person name="Gurgul A."/>
            <person name="Rogala M."/>
            <person name="Kowalczyk A."/>
            <person name="Szmatola T."/>
            <person name="Kosecka-Strojek M."/>
            <person name="Arent Z."/>
            <person name="Latowski D."/>
        </authorList>
    </citation>
    <scope>NUCLEOTIDE SEQUENCE</scope>
    <source>
        <strain evidence="19">Hg7Tf</strain>
    </source>
</reference>
<keyword evidence="6" id="KW-0597">Phosphoprotein</keyword>
<dbReference type="Gene3D" id="3.30.450.20">
    <property type="entry name" value="PAS domain"/>
    <property type="match status" value="2"/>
</dbReference>
<dbReference type="CDD" id="cd12914">
    <property type="entry name" value="PDC1_DGC_like"/>
    <property type="match status" value="1"/>
</dbReference>
<dbReference type="InterPro" id="IPR003594">
    <property type="entry name" value="HATPase_dom"/>
</dbReference>
<dbReference type="Gene3D" id="3.30.565.10">
    <property type="entry name" value="Histidine kinase-like ATPase, C-terminal domain"/>
    <property type="match status" value="1"/>
</dbReference>
<organism evidence="19">
    <name type="scientific">Pseudomonas sp. Hg7Tf</name>
    <dbReference type="NCBI Taxonomy" id="3236988"/>
    <lineage>
        <taxon>Bacteria</taxon>
        <taxon>Pseudomonadati</taxon>
        <taxon>Pseudomonadota</taxon>
        <taxon>Gammaproteobacteria</taxon>
        <taxon>Pseudomonadales</taxon>
        <taxon>Pseudomonadaceae</taxon>
        <taxon>Pseudomonas</taxon>
    </lineage>
</organism>
<dbReference type="PIRSF" id="PIRSF036431">
    <property type="entry name" value="STHK_DctB"/>
    <property type="match status" value="1"/>
</dbReference>
<keyword evidence="11 19" id="KW-0067">ATP-binding</keyword>
<keyword evidence="7" id="KW-0808">Transferase</keyword>
<dbReference type="PROSITE" id="PS50109">
    <property type="entry name" value="HIS_KIN"/>
    <property type="match status" value="1"/>
</dbReference>
<evidence type="ECO:0000256" key="5">
    <source>
        <dbReference type="ARBA" id="ARBA00022519"/>
    </source>
</evidence>
<accession>A0AB39I1Q9</accession>
<name>A0AB39I1Q9_9PSED</name>
<evidence type="ECO:0000256" key="16">
    <source>
        <dbReference type="SAM" id="Coils"/>
    </source>
</evidence>
<dbReference type="InterPro" id="IPR004358">
    <property type="entry name" value="Sig_transdc_His_kin-like_C"/>
</dbReference>
<dbReference type="PRINTS" id="PR00344">
    <property type="entry name" value="BCTRLSENSOR"/>
</dbReference>
<comment type="subcellular location">
    <subcellularLocation>
        <location evidence="2">Cell inner membrane</location>
        <topology evidence="2">Multi-pass membrane protein</topology>
    </subcellularLocation>
</comment>
<dbReference type="FunFam" id="1.10.287.130:FF:000049">
    <property type="entry name" value="C4-dicarboxylate transport sensor protein DctB"/>
    <property type="match status" value="1"/>
</dbReference>
<dbReference type="FunFam" id="3.30.450.20:FF:000127">
    <property type="entry name" value="C4-dicarboxylate transport sensor protein"/>
    <property type="match status" value="1"/>
</dbReference>
<dbReference type="InterPro" id="IPR036890">
    <property type="entry name" value="HATPase_C_sf"/>
</dbReference>
<evidence type="ECO:0000256" key="8">
    <source>
        <dbReference type="ARBA" id="ARBA00022692"/>
    </source>
</evidence>
<evidence type="ECO:0000256" key="4">
    <source>
        <dbReference type="ARBA" id="ARBA00022475"/>
    </source>
</evidence>
<feature type="coiled-coil region" evidence="16">
    <location>
        <begin position="320"/>
        <end position="368"/>
    </location>
</feature>
<evidence type="ECO:0000256" key="15">
    <source>
        <dbReference type="ARBA" id="ARBA00073143"/>
    </source>
</evidence>
<dbReference type="SMART" id="SM00388">
    <property type="entry name" value="HisKA"/>
    <property type="match status" value="1"/>
</dbReference>
<keyword evidence="12 17" id="KW-1133">Transmembrane helix</keyword>
<evidence type="ECO:0000256" key="14">
    <source>
        <dbReference type="ARBA" id="ARBA00023136"/>
    </source>
</evidence>
<dbReference type="PANTHER" id="PTHR43065:SF46">
    <property type="entry name" value="C4-DICARBOXYLATE TRANSPORT SENSOR PROTEIN DCTB"/>
    <property type="match status" value="1"/>
</dbReference>
<dbReference type="SMART" id="SM00387">
    <property type="entry name" value="HATPase_c"/>
    <property type="match status" value="1"/>
</dbReference>
<dbReference type="SUPFAM" id="SSF55874">
    <property type="entry name" value="ATPase domain of HSP90 chaperone/DNA topoisomerase II/histidine kinase"/>
    <property type="match status" value="1"/>
</dbReference>
<keyword evidence="8 17" id="KW-0812">Transmembrane</keyword>
<dbReference type="Pfam" id="PF02743">
    <property type="entry name" value="dCache_1"/>
    <property type="match status" value="1"/>
</dbReference>
<dbReference type="PANTHER" id="PTHR43065">
    <property type="entry name" value="SENSOR HISTIDINE KINASE"/>
    <property type="match status" value="1"/>
</dbReference>